<dbReference type="SUPFAM" id="SSF52096">
    <property type="entry name" value="ClpP/crotonase"/>
    <property type="match status" value="1"/>
</dbReference>
<keyword evidence="2" id="KW-0443">Lipid metabolism</keyword>
<evidence type="ECO:0000256" key="2">
    <source>
        <dbReference type="ARBA" id="ARBA00023098"/>
    </source>
</evidence>
<dbReference type="Gene3D" id="3.90.226.10">
    <property type="entry name" value="2-enoyl-CoA Hydratase, Chain A, domain 1"/>
    <property type="match status" value="1"/>
</dbReference>
<dbReference type="Gene3D" id="1.10.12.10">
    <property type="entry name" value="Lyase 2-enoyl-coa Hydratase, Chain A, domain 2"/>
    <property type="match status" value="1"/>
</dbReference>
<dbReference type="OrthoDB" id="5730382at2"/>
<comment type="similarity">
    <text evidence="1 4">Belongs to the enoyl-CoA hydratase/isomerase family.</text>
</comment>
<dbReference type="InterPro" id="IPR014748">
    <property type="entry name" value="Enoyl-CoA_hydra_C"/>
</dbReference>
<protein>
    <submittedName>
        <fullName evidence="5">Enoyl-CoA hydratase</fullName>
    </submittedName>
</protein>
<name>A0A399QTU9_9PROT</name>
<evidence type="ECO:0000313" key="5">
    <source>
        <dbReference type="EMBL" id="RIJ21615.1"/>
    </source>
</evidence>
<dbReference type="PANTHER" id="PTHR11941:SF169">
    <property type="entry name" value="(7AS)-7A-METHYL-1,5-DIOXO-2,3,5,6,7,7A-HEXAHYDRO-1H-INDENE-CARBOXYL-COA HYDROLASE"/>
    <property type="match status" value="1"/>
</dbReference>
<dbReference type="GO" id="GO:0016829">
    <property type="term" value="F:lyase activity"/>
    <property type="evidence" value="ECO:0007669"/>
    <property type="project" value="UniProtKB-KW"/>
</dbReference>
<accession>A0A399QTU9</accession>
<evidence type="ECO:0000256" key="1">
    <source>
        <dbReference type="ARBA" id="ARBA00005254"/>
    </source>
</evidence>
<dbReference type="InterPro" id="IPR001753">
    <property type="entry name" value="Enoyl-CoA_hydra/iso"/>
</dbReference>
<dbReference type="Proteomes" id="UP000265431">
    <property type="component" value="Unassembled WGS sequence"/>
</dbReference>
<dbReference type="FunFam" id="3.90.226.10:FF:000009">
    <property type="entry name" value="Carnitinyl-CoA dehydratase"/>
    <property type="match status" value="1"/>
</dbReference>
<sequence length="264" mass="28090">MSDKPESVGNEVTYEVKDHVAVVTLNRPDKRNAVNGAVASALGWICEETERDDDVRACILTSSLESTFCAGADLSEISKGNAGALSTKKGGFAGFVKFPRTKPWIAAVRGNALAGGCELPLSCDMIVAADNSRFGLPEVKRGIFAGAGGVFRLPRALPRNIALEIVATGDPLPAERLYQLGLVNRMVTSDKVLDEAKSLAAQIGVNAPLAVRKSLEVARQAYDGTESDLWKASNEASAIVFSSEDAKEGPRAFLEKRAPVWKGK</sequence>
<dbReference type="AlphaFoldDB" id="A0A399QTU9"/>
<proteinExistence type="inferred from homology"/>
<dbReference type="CDD" id="cd06558">
    <property type="entry name" value="crotonase-like"/>
    <property type="match status" value="1"/>
</dbReference>
<dbReference type="PROSITE" id="PS00166">
    <property type="entry name" value="ENOYL_COA_HYDRATASE"/>
    <property type="match status" value="1"/>
</dbReference>
<dbReference type="RefSeq" id="WP_119380334.1">
    <property type="nucleotide sequence ID" value="NZ_QWGB01000008.1"/>
</dbReference>
<organism evidence="5 6">
    <name type="scientific">Henriciella barbarensis</name>
    <dbReference type="NCBI Taxonomy" id="86342"/>
    <lineage>
        <taxon>Bacteria</taxon>
        <taxon>Pseudomonadati</taxon>
        <taxon>Pseudomonadota</taxon>
        <taxon>Alphaproteobacteria</taxon>
        <taxon>Hyphomonadales</taxon>
        <taxon>Hyphomonadaceae</taxon>
        <taxon>Henriciella</taxon>
    </lineage>
</organism>
<comment type="caution">
    <text evidence="5">The sequence shown here is derived from an EMBL/GenBank/DDBJ whole genome shotgun (WGS) entry which is preliminary data.</text>
</comment>
<dbReference type="InterPro" id="IPR018376">
    <property type="entry name" value="Enoyl-CoA_hyd/isom_CS"/>
</dbReference>
<gene>
    <name evidence="5" type="ORF">D1224_12705</name>
</gene>
<keyword evidence="6" id="KW-1185">Reference proteome</keyword>
<dbReference type="InterPro" id="IPR029045">
    <property type="entry name" value="ClpP/crotonase-like_dom_sf"/>
</dbReference>
<evidence type="ECO:0000256" key="3">
    <source>
        <dbReference type="ARBA" id="ARBA00023239"/>
    </source>
</evidence>
<dbReference type="Pfam" id="PF00378">
    <property type="entry name" value="ECH_1"/>
    <property type="match status" value="1"/>
</dbReference>
<evidence type="ECO:0000256" key="4">
    <source>
        <dbReference type="RuleBase" id="RU003707"/>
    </source>
</evidence>
<dbReference type="GO" id="GO:0006635">
    <property type="term" value="P:fatty acid beta-oxidation"/>
    <property type="evidence" value="ECO:0007669"/>
    <property type="project" value="TreeGrafter"/>
</dbReference>
<dbReference type="PANTHER" id="PTHR11941">
    <property type="entry name" value="ENOYL-COA HYDRATASE-RELATED"/>
    <property type="match status" value="1"/>
</dbReference>
<keyword evidence="3" id="KW-0456">Lyase</keyword>
<evidence type="ECO:0000313" key="6">
    <source>
        <dbReference type="Proteomes" id="UP000265431"/>
    </source>
</evidence>
<dbReference type="EMBL" id="QWGB01000008">
    <property type="protein sequence ID" value="RIJ21615.1"/>
    <property type="molecule type" value="Genomic_DNA"/>
</dbReference>
<reference evidence="5 6" key="1">
    <citation type="submission" date="2018-08" db="EMBL/GenBank/DDBJ databases">
        <title>Henriciella mobilis sp. nov., isolated from seawater.</title>
        <authorList>
            <person name="Cheng H."/>
            <person name="Wu Y.-H."/>
            <person name="Xu X.-W."/>
            <person name="Guo L.-L."/>
        </authorList>
    </citation>
    <scope>NUCLEOTIDE SEQUENCE [LARGE SCALE GENOMIC DNA]</scope>
    <source>
        <strain evidence="5 6">CCUG66934</strain>
    </source>
</reference>